<evidence type="ECO:0000313" key="2">
    <source>
        <dbReference type="Proteomes" id="UP001139293"/>
    </source>
</evidence>
<dbReference type="AlphaFoldDB" id="A0A9X1Z8R2"/>
<sequence length="574" mass="62342">MNKMLIAAAVVAAGAGGYWYSQQSAPLSTSDDVVLSYVPADTPVFSAQLQPFPIKSYINSLSEAYRQYPAGAFSELENEPDERAQFFVSLLKSYADSMQDGDTFIKTFGLAEDIRSYFYTLGAMPVLKIEVENADAIWALLDKAEAESGLAHTPANLKGVDYRSYLITDPEEREQISLVFAVHDGMFTTTLSTSFIDASVLENALGVTPVDNSIVDAKIIDGIIKKHGFTNDGVTYINHQEIVTGLTSTDGNQLAGQLSKLYGIMGEDPIQDLKSPACSSELAAIASNWPRTVAGYDELNVTENSSSFGFRTVIEGENKLLLDAYQKLRGFLPAYTQDVDNSVFNIGLGIDVTQMVPSLTAIWDDMLTPEYQCAALASMQMQMSQQSPAMLGMFTGMANGVKGVGVSLIDYKISDDVNSPQLESLDAVVSLSADNPAMLFNMAKSFVPEMASIQLPENGDAIDLKTILPIPPEMNISPKLALKGKHLVLFSGDKGAAIADSLASEQLVNNGMLVVSADYMKMFDPLLTFIEMTGEPIPEELEAMQNYDIRTKFTVDVAPEGFEIDTHMNSRSSK</sequence>
<organism evidence="1 2">
    <name type="scientific">Shewanella pneumatophori</name>
    <dbReference type="NCBI Taxonomy" id="314092"/>
    <lineage>
        <taxon>Bacteria</taxon>
        <taxon>Pseudomonadati</taxon>
        <taxon>Pseudomonadota</taxon>
        <taxon>Gammaproteobacteria</taxon>
        <taxon>Alteromonadales</taxon>
        <taxon>Shewanellaceae</taxon>
        <taxon>Shewanella</taxon>
    </lineage>
</organism>
<protein>
    <recommendedName>
        <fullName evidence="3">DUF3352 domain-containing protein</fullName>
    </recommendedName>
</protein>
<evidence type="ECO:0000313" key="1">
    <source>
        <dbReference type="EMBL" id="MCL1137624.1"/>
    </source>
</evidence>
<comment type="caution">
    <text evidence="1">The sequence shown here is derived from an EMBL/GenBank/DDBJ whole genome shotgun (WGS) entry which is preliminary data.</text>
</comment>
<accession>A0A9X1Z8R2</accession>
<proteinExistence type="predicted"/>
<dbReference type="EMBL" id="JAKILB010000002">
    <property type="protein sequence ID" value="MCL1137624.1"/>
    <property type="molecule type" value="Genomic_DNA"/>
</dbReference>
<name>A0A9X1Z8R2_9GAMM</name>
<gene>
    <name evidence="1" type="ORF">L2740_03570</name>
</gene>
<dbReference type="RefSeq" id="WP_248948723.1">
    <property type="nucleotide sequence ID" value="NZ_JAKILB010000002.1"/>
</dbReference>
<dbReference type="Proteomes" id="UP001139293">
    <property type="component" value="Unassembled WGS sequence"/>
</dbReference>
<evidence type="ECO:0008006" key="3">
    <source>
        <dbReference type="Google" id="ProtNLM"/>
    </source>
</evidence>
<keyword evidence="2" id="KW-1185">Reference proteome</keyword>
<reference evidence="1" key="1">
    <citation type="submission" date="2022-01" db="EMBL/GenBank/DDBJ databases">
        <title>Whole genome-based taxonomy of the Shewanellaceae.</title>
        <authorList>
            <person name="Martin-Rodriguez A.J."/>
        </authorList>
    </citation>
    <scope>NUCLEOTIDE SEQUENCE</scope>
    <source>
        <strain evidence="1">KCTC 23973</strain>
    </source>
</reference>